<dbReference type="CDD" id="cd03784">
    <property type="entry name" value="GT1_Gtf-like"/>
    <property type="match status" value="1"/>
</dbReference>
<evidence type="ECO:0000259" key="5">
    <source>
        <dbReference type="Pfam" id="PF06722"/>
    </source>
</evidence>
<dbReference type="Pfam" id="PF06722">
    <property type="entry name" value="EryCIII-like_C"/>
    <property type="match status" value="1"/>
</dbReference>
<dbReference type="SUPFAM" id="SSF53756">
    <property type="entry name" value="UDP-Glycosyltransferase/glycogen phosphorylase"/>
    <property type="match status" value="1"/>
</dbReference>
<dbReference type="AlphaFoldDB" id="A0A812M8E3"/>
<feature type="region of interest" description="Disordered" evidence="3">
    <location>
        <begin position="981"/>
        <end position="1022"/>
    </location>
</feature>
<accession>A0A812M8E3</accession>
<dbReference type="InterPro" id="IPR010610">
    <property type="entry name" value="EryCIII-like_C"/>
</dbReference>
<dbReference type="EMBL" id="CAJNIZ010007757">
    <property type="protein sequence ID" value="CAE7260944.1"/>
    <property type="molecule type" value="Genomic_DNA"/>
</dbReference>
<sequence>MAGVNTKRKFGFIFPMASGHINPSLPVARALVEEGHEVNYLCREQMKEAIEDTGAMYYSEVDEMRELYEVRQLDIMGCLTDLQKEFGLEEDPLFIAMFKIKEIMSEMMLPGILRWLRKTGAEAVVVCPLMNKEACWAAQIIGIPCIGILTTAGPGSLRSAMVDWMAKMGYTPERCLEERRAYQPLNEAIDRLRSSYSLEVTVDEDMSPLGMCVVAQKSALTLVTTVEFLADPVAPDVQQVYEADQTEFVFVGPLLDKAGAKRAAGHKIQPQESAEAVKVGDDVDPLTLLRNARAAGRKVVFASMGTVITGDSPEVGWANRIKMDGVPQGLSGQELCQAAWGALFDCLGAKEEGDKAAPLLLVSVGPQQDALENISVPANAFCLPVMPQVDILKEGVDMFLTHGGQNSFMESLSMGVPVVVCPGFADQPVNAEKAVQLGVGLQVERPICDASDATQVAAKYRQDVAQAVDRVFTTPAFRATAEECAARMRSAGGVQRAKDLILQAVHAEATRGDELLHILIRTLFRDPDHGVGHLEQGDMLCTLLYKKDLVTRLAQPAPKLFGESSQEKNPHLRNLRQSEAYAAALEALQVVCELLAFAVANHSRHPRQLMFEHNLAYKAAAIALATPHRHLQLAPVRLVKAMVKAEDHMYLPNLLEGGVFGLLLEGIAQSIRPPRLGGGVFVSAMSELLELIRMQNAKPLVTGLIQSYRGVLEALAPKVKAAASLLQRHAENEQEQAQRAARQHKRTLLRRTRQFADDPGGVEEGKTELDIAAQAAAPTAEQVPLPMGIRMEASDAAAFDMPLVDPFSQDSSTESNDSDSSDSSDISEDGEYEQLDDEEEEEEEEESSTDDEDSEETLQVQAAAAAALAAVASETGISLAGQEESSAQNSPGMAGAGATSLEPSPGEVGLENCSIEELKDMITKEMREASPRKGDRVASQAQAKAAPPPKPRKAGGPQVIPRAGHDKNWSRYRRFLAGAAAKTAEVRAPKVQDVQESSQHPGGTLSHAPKRARMETPAPVPA</sequence>
<feature type="region of interest" description="Disordered" evidence="3">
    <location>
        <begin position="803"/>
        <end position="967"/>
    </location>
</feature>
<keyword evidence="1" id="KW-0808">Transferase</keyword>
<feature type="compositionally biased region" description="Low complexity" evidence="3">
    <location>
        <begin position="858"/>
        <end position="872"/>
    </location>
</feature>
<evidence type="ECO:0000259" key="4">
    <source>
        <dbReference type="Pfam" id="PF04802"/>
    </source>
</evidence>
<dbReference type="Gene3D" id="3.40.50.2000">
    <property type="entry name" value="Glycogen Phosphorylase B"/>
    <property type="match status" value="2"/>
</dbReference>
<organism evidence="6 7">
    <name type="scientific">Symbiodinium pilosum</name>
    <name type="common">Dinoflagellate</name>
    <dbReference type="NCBI Taxonomy" id="2952"/>
    <lineage>
        <taxon>Eukaryota</taxon>
        <taxon>Sar</taxon>
        <taxon>Alveolata</taxon>
        <taxon>Dinophyceae</taxon>
        <taxon>Suessiales</taxon>
        <taxon>Symbiodiniaceae</taxon>
        <taxon>Symbiodinium</taxon>
    </lineage>
</organism>
<evidence type="ECO:0000256" key="2">
    <source>
        <dbReference type="SAM" id="Coils"/>
    </source>
</evidence>
<dbReference type="GO" id="GO:0008194">
    <property type="term" value="F:UDP-glycosyltransferase activity"/>
    <property type="evidence" value="ECO:0007669"/>
    <property type="project" value="InterPro"/>
</dbReference>
<feature type="domain" description="Erythromycin biosynthesis protein CIII-like C-terminal" evidence="5">
    <location>
        <begin position="374"/>
        <end position="490"/>
    </location>
</feature>
<dbReference type="InterPro" id="IPR050426">
    <property type="entry name" value="Glycosyltransferase_28"/>
</dbReference>
<evidence type="ECO:0000256" key="1">
    <source>
        <dbReference type="ARBA" id="ARBA00022679"/>
    </source>
</evidence>
<keyword evidence="2" id="KW-0175">Coiled coil</keyword>
<name>A0A812M8E3_SYMPI</name>
<dbReference type="Proteomes" id="UP000649617">
    <property type="component" value="Unassembled WGS sequence"/>
</dbReference>
<gene>
    <name evidence="6" type="primary">yojK</name>
    <name evidence="6" type="ORF">SPIL2461_LOCUS5467</name>
</gene>
<feature type="coiled-coil region" evidence="2">
    <location>
        <begin position="723"/>
        <end position="750"/>
    </location>
</feature>
<evidence type="ECO:0000256" key="3">
    <source>
        <dbReference type="SAM" id="MobiDB-lite"/>
    </source>
</evidence>
<proteinExistence type="predicted"/>
<evidence type="ECO:0000313" key="6">
    <source>
        <dbReference type="EMBL" id="CAE7260944.1"/>
    </source>
</evidence>
<feature type="domain" description="Serine/threonine-protein phosphatase 4 regulatory subunit 3-like central" evidence="4">
    <location>
        <begin position="557"/>
        <end position="729"/>
    </location>
</feature>
<keyword evidence="7" id="KW-1185">Reference proteome</keyword>
<dbReference type="OrthoDB" id="5835829at2759"/>
<feature type="compositionally biased region" description="Basic and acidic residues" evidence="3">
    <location>
        <begin position="916"/>
        <end position="936"/>
    </location>
</feature>
<dbReference type="InterPro" id="IPR002213">
    <property type="entry name" value="UDP_glucos_trans"/>
</dbReference>
<dbReference type="PANTHER" id="PTHR48050:SF13">
    <property type="entry name" value="STEROL 3-BETA-GLUCOSYLTRANSFERASE UGT80A2"/>
    <property type="match status" value="1"/>
</dbReference>
<feature type="compositionally biased region" description="Acidic residues" evidence="3">
    <location>
        <begin position="816"/>
        <end position="856"/>
    </location>
</feature>
<evidence type="ECO:0000313" key="7">
    <source>
        <dbReference type="Proteomes" id="UP000649617"/>
    </source>
</evidence>
<dbReference type="Pfam" id="PF04802">
    <property type="entry name" value="PP4R3"/>
    <property type="match status" value="1"/>
</dbReference>
<dbReference type="GO" id="GO:0016758">
    <property type="term" value="F:hexosyltransferase activity"/>
    <property type="evidence" value="ECO:0007669"/>
    <property type="project" value="UniProtKB-ARBA"/>
</dbReference>
<protein>
    <submittedName>
        <fullName evidence="6">YojK protein</fullName>
    </submittedName>
</protein>
<reference evidence="6" key="1">
    <citation type="submission" date="2021-02" db="EMBL/GenBank/DDBJ databases">
        <authorList>
            <person name="Dougan E. K."/>
            <person name="Rhodes N."/>
            <person name="Thang M."/>
            <person name="Chan C."/>
        </authorList>
    </citation>
    <scope>NUCLEOTIDE SEQUENCE</scope>
</reference>
<comment type="caution">
    <text evidence="6">The sequence shown here is derived from an EMBL/GenBank/DDBJ whole genome shotgun (WGS) entry which is preliminary data.</text>
</comment>
<dbReference type="InterPro" id="IPR006887">
    <property type="entry name" value="P4R3-like_central_dom"/>
</dbReference>
<dbReference type="PANTHER" id="PTHR48050">
    <property type="entry name" value="STEROL 3-BETA-GLUCOSYLTRANSFERASE"/>
    <property type="match status" value="1"/>
</dbReference>